<feature type="domain" description="HNH nuclease" evidence="1">
    <location>
        <begin position="58"/>
        <end position="105"/>
    </location>
</feature>
<dbReference type="SMART" id="SM00497">
    <property type="entry name" value="IENR1"/>
    <property type="match status" value="2"/>
</dbReference>
<protein>
    <submittedName>
        <fullName evidence="2">855_t:CDS:1</fullName>
    </submittedName>
</protein>
<proteinExistence type="predicted"/>
<dbReference type="AlphaFoldDB" id="A0A9N9G0D2"/>
<dbReference type="Gene3D" id="3.90.75.20">
    <property type="match status" value="2"/>
</dbReference>
<dbReference type="Proteomes" id="UP000789396">
    <property type="component" value="Unassembled WGS sequence"/>
</dbReference>
<dbReference type="SUPFAM" id="SSF64496">
    <property type="entry name" value="DNA-binding domain of intron-encoded endonucleases"/>
    <property type="match status" value="1"/>
</dbReference>
<keyword evidence="3" id="KW-1185">Reference proteome</keyword>
<dbReference type="InterPro" id="IPR036388">
    <property type="entry name" value="WH-like_DNA-bd_sf"/>
</dbReference>
<dbReference type="SUPFAM" id="SSF54060">
    <property type="entry name" value="His-Me finger endonucleases"/>
    <property type="match status" value="2"/>
</dbReference>
<dbReference type="InterPro" id="IPR003615">
    <property type="entry name" value="HNH_nuc"/>
</dbReference>
<comment type="caution">
    <text evidence="2">The sequence shown here is derived from an EMBL/GenBank/DDBJ whole genome shotgun (WGS) entry which is preliminary data.</text>
</comment>
<evidence type="ECO:0000313" key="3">
    <source>
        <dbReference type="Proteomes" id="UP000789396"/>
    </source>
</evidence>
<dbReference type="EMBL" id="CAJVPZ010006379">
    <property type="protein sequence ID" value="CAG8572866.1"/>
    <property type="molecule type" value="Genomic_DNA"/>
</dbReference>
<gene>
    <name evidence="2" type="ORF">RFULGI_LOCUS5531</name>
</gene>
<reference evidence="2" key="1">
    <citation type="submission" date="2021-06" db="EMBL/GenBank/DDBJ databases">
        <authorList>
            <person name="Kallberg Y."/>
            <person name="Tangrot J."/>
            <person name="Rosling A."/>
        </authorList>
    </citation>
    <scope>NUCLEOTIDE SEQUENCE</scope>
    <source>
        <strain evidence="2">IN212</strain>
    </source>
</reference>
<name>A0A9N9G0D2_9GLOM</name>
<sequence>LDDNKFTNGSSFPERSIIPDAKGTSGLIVAGSKLADPELNTYGLNLRYRYDNKYHNGNLSIAVHILVARAFIPNPENKPYVNHINGIKHNNRADNLEWVTPKENAERRIFPNHGSIGSRKIVQKMLDGNVVQIWDSILLASGALKISESCISECCSGKQKTSGSLHMGYRKVARKGYLVHRLVALAFCPKEEEKEYVNHIDSNPTNNNASNLEWCTQKEIMQHAVHLGLGHRCAVKQIFGDGSFREFPSIAEARRVTGINHIWKVCRGLQAQAGGYRWEYVAQ</sequence>
<dbReference type="Pfam" id="PF13392">
    <property type="entry name" value="HNH_3"/>
    <property type="match status" value="2"/>
</dbReference>
<accession>A0A9N9G0D2</accession>
<evidence type="ECO:0000259" key="1">
    <source>
        <dbReference type="SMART" id="SM00507"/>
    </source>
</evidence>
<dbReference type="InterPro" id="IPR044925">
    <property type="entry name" value="His-Me_finger_sf"/>
</dbReference>
<dbReference type="InterPro" id="IPR003647">
    <property type="entry name" value="Intron_nuc_1_rpt"/>
</dbReference>
<dbReference type="SMART" id="SM00507">
    <property type="entry name" value="HNHc"/>
    <property type="match status" value="2"/>
</dbReference>
<organism evidence="2 3">
    <name type="scientific">Racocetra fulgida</name>
    <dbReference type="NCBI Taxonomy" id="60492"/>
    <lineage>
        <taxon>Eukaryota</taxon>
        <taxon>Fungi</taxon>
        <taxon>Fungi incertae sedis</taxon>
        <taxon>Mucoromycota</taxon>
        <taxon>Glomeromycotina</taxon>
        <taxon>Glomeromycetes</taxon>
        <taxon>Diversisporales</taxon>
        <taxon>Gigasporaceae</taxon>
        <taxon>Racocetra</taxon>
    </lineage>
</organism>
<feature type="non-terminal residue" evidence="2">
    <location>
        <position position="1"/>
    </location>
</feature>
<feature type="domain" description="HNH nuclease" evidence="1">
    <location>
        <begin position="173"/>
        <end position="221"/>
    </location>
</feature>
<dbReference type="OrthoDB" id="2417035at2759"/>
<evidence type="ECO:0000313" key="2">
    <source>
        <dbReference type="EMBL" id="CAG8572866.1"/>
    </source>
</evidence>
<dbReference type="Gene3D" id="1.10.10.10">
    <property type="entry name" value="Winged helix-like DNA-binding domain superfamily/Winged helix DNA-binding domain"/>
    <property type="match status" value="1"/>
</dbReference>